<feature type="region of interest" description="Disordered" evidence="1">
    <location>
        <begin position="132"/>
        <end position="153"/>
    </location>
</feature>
<organism evidence="4 5">
    <name type="scientific">Streptomyces musisoli</name>
    <dbReference type="NCBI Taxonomy" id="2802280"/>
    <lineage>
        <taxon>Bacteria</taxon>
        <taxon>Bacillati</taxon>
        <taxon>Actinomycetota</taxon>
        <taxon>Actinomycetes</taxon>
        <taxon>Kitasatosporales</taxon>
        <taxon>Streptomycetaceae</taxon>
        <taxon>Streptomyces</taxon>
    </lineage>
</organism>
<dbReference type="SUPFAM" id="SSF52540">
    <property type="entry name" value="P-loop containing nucleoside triphosphate hydrolases"/>
    <property type="match status" value="1"/>
</dbReference>
<feature type="transmembrane region" description="Helical" evidence="2">
    <location>
        <begin position="1221"/>
        <end position="1243"/>
    </location>
</feature>
<dbReference type="PROSITE" id="PS50837">
    <property type="entry name" value="NACHT"/>
    <property type="match status" value="1"/>
</dbReference>
<evidence type="ECO:0000313" key="5">
    <source>
        <dbReference type="Proteomes" id="UP000621386"/>
    </source>
</evidence>
<dbReference type="InterPro" id="IPR009003">
    <property type="entry name" value="Peptidase_S1_PA"/>
</dbReference>
<keyword evidence="2" id="KW-0472">Membrane</keyword>
<feature type="transmembrane region" description="Helical" evidence="2">
    <location>
        <begin position="1186"/>
        <end position="1209"/>
    </location>
</feature>
<feature type="transmembrane region" description="Helical" evidence="2">
    <location>
        <begin position="1343"/>
        <end position="1359"/>
    </location>
</feature>
<dbReference type="Pfam" id="PF13365">
    <property type="entry name" value="Trypsin_2"/>
    <property type="match status" value="1"/>
</dbReference>
<name>A0ABS1NTB5_9ACTN</name>
<evidence type="ECO:0000313" key="4">
    <source>
        <dbReference type="EMBL" id="MBL1103339.1"/>
    </source>
</evidence>
<evidence type="ECO:0000256" key="2">
    <source>
        <dbReference type="SAM" id="Phobius"/>
    </source>
</evidence>
<sequence>MTTAAEGWERLLKSATVRVHGRYPGTGFVVAPGLVVTCAHVVAQTGKDLPGRLDGQVVALDLRFALEPVPETYVWDRENGLDLVVLRIVGDAADRLAPVLMSGVVAIGDPLWAYGHPADSLFGAGQSATSRYEGTDLRSDRPGAPELPRGWGTPVGPGFSGSGVINRRTGAVCGMLCTSDHGGSAHMIPVAEILGRCPAARDTANLRGDWLGTLDDDQIAAGAWSFPGPLLRRYLRLVAKAADAQPYPVLRGVDPDIPLSSVFVRRQASATARGTAHERAGQPDASVPDQVRLPAEVLFGLDEDVVLVGAPGSGKSSLLRAAVRELAGRWEREGRQREDWNRLVPVRVHALDLDTDETGPAALAAGLRAELSEQWDTAEPWSGSLFAGPPAAGARWLIMVDGLDEINDSVRRQKVMRRLGHLRKEDPEHRVYLCLVATRPLPGRELPTAWGRRFELMPLEPGELTGFAEKWFRALGVDEWRQSAERFTAELRNAGMTDPARNPLMASMLCQLFFLNQKAALPRGRAAAYDAFVKSMHERAPARSGSGPEEQTRASLRDRRYSPDVERVLEQLPGRLPASLRALALARHDGDRRSAVDLLTERSAGLFPPDTAPKDRDEPVRRLMPELLRTSGLLVEDGTGFTFVHQTFGEFLTAQAIVGDPRRSSAEFQRVFGLPAMVAALGGAWLGVRTPGTDSLTRFLVEAWNAHAQWRSRLSRVLGRIAPTAEGARFVAAVVADGAELDAGVLKSATDTLHLKAQGGDLASAAALARMGDRRGDRILWEKASSDSWAPQEQIAAAQVLADLGDPRGINALHTMATTHPALAMEAAEELARRGDQRGADLLRGAIRDPDTDTDLLLKAAAAAARLDAAAIPEELVARAFEPRCPARSRIAVARYLDRHADARGADALAGMVRNPPSDCDALLPLQALGGMLSHTTKPSGHARTALRTLAADRTLPVTLRLTAAQCLHQRWREEEPLFSVAVDPRVPPDERLAVLNRLPKHDPRSATLAGALVRDRRATPAQRVEAARWLAGHTTNEKTVVALLAEDDLLPELRMALLTGASEYSVDGSEWWRKAMAAAVRDGSLSVGQRRDLVDRLARVEARDHRWPGHLLSLAAAHGLPGSLRLRAAVRAHRHSGDGTYGALVLDPSLEPRFRAEALARALLDGLALLTVATAAAVRRLVSGLVALICALAIAALPLCAAVAAVALDEAHRSASPPAVWKQGLFAAVTVVSLVTVFSRVARHGRSARQRITAPEVFGTAALSAGACFYGLSHQAALHGWCPAVGAGAAALLPAALSMTVWDGGRGAGPRPVRGRGGGFGRLGARGARAVPHGWSDHRNSARLLLTVLAAVLAWLAVTDPASLGALTGLGTRLAARIPWTGRVTVTW</sequence>
<keyword evidence="5" id="KW-1185">Reference proteome</keyword>
<feature type="compositionally biased region" description="Basic and acidic residues" evidence="1">
    <location>
        <begin position="133"/>
        <end position="143"/>
    </location>
</feature>
<reference evidence="4 5" key="1">
    <citation type="submission" date="2021-01" db="EMBL/GenBank/DDBJ databases">
        <title>WGS of actinomycetes isolated from Thailand.</title>
        <authorList>
            <person name="Thawai C."/>
        </authorList>
    </citation>
    <scope>NUCLEOTIDE SEQUENCE [LARGE SCALE GENOMIC DNA]</scope>
    <source>
        <strain evidence="4 5">CH5-8</strain>
    </source>
</reference>
<dbReference type="InterPro" id="IPR027417">
    <property type="entry name" value="P-loop_NTPase"/>
</dbReference>
<feature type="region of interest" description="Disordered" evidence="1">
    <location>
        <begin position="538"/>
        <end position="560"/>
    </location>
</feature>
<proteinExistence type="predicted"/>
<keyword evidence="2" id="KW-0812">Transmembrane</keyword>
<feature type="compositionally biased region" description="Basic and acidic residues" evidence="1">
    <location>
        <begin position="550"/>
        <end position="560"/>
    </location>
</feature>
<feature type="transmembrane region" description="Helical" evidence="2">
    <location>
        <begin position="1159"/>
        <end position="1179"/>
    </location>
</feature>
<gene>
    <name evidence="4" type="ORF">JK361_01735</name>
</gene>
<comment type="caution">
    <text evidence="4">The sequence shown here is derived from an EMBL/GenBank/DDBJ whole genome shotgun (WGS) entry which is preliminary data.</text>
</comment>
<dbReference type="SUPFAM" id="SSF50494">
    <property type="entry name" value="Trypsin-like serine proteases"/>
    <property type="match status" value="1"/>
</dbReference>
<protein>
    <submittedName>
        <fullName evidence="4">Trypsin-like peptidase domain-containing protein</fullName>
    </submittedName>
</protein>
<dbReference type="Proteomes" id="UP000621386">
    <property type="component" value="Unassembled WGS sequence"/>
</dbReference>
<dbReference type="Gene3D" id="2.40.10.120">
    <property type="match status" value="1"/>
</dbReference>
<dbReference type="EMBL" id="JAERRH010000001">
    <property type="protein sequence ID" value="MBL1103339.1"/>
    <property type="molecule type" value="Genomic_DNA"/>
</dbReference>
<keyword evidence="2" id="KW-1133">Transmembrane helix</keyword>
<dbReference type="RefSeq" id="WP_201813797.1">
    <property type="nucleotide sequence ID" value="NZ_JAERRH010000001.1"/>
</dbReference>
<feature type="domain" description="NACHT" evidence="3">
    <location>
        <begin position="303"/>
        <end position="406"/>
    </location>
</feature>
<dbReference type="Gene3D" id="3.40.50.300">
    <property type="entry name" value="P-loop containing nucleotide triphosphate hydrolases"/>
    <property type="match status" value="1"/>
</dbReference>
<dbReference type="InterPro" id="IPR007111">
    <property type="entry name" value="NACHT_NTPase"/>
</dbReference>
<evidence type="ECO:0000256" key="1">
    <source>
        <dbReference type="SAM" id="MobiDB-lite"/>
    </source>
</evidence>
<dbReference type="Pfam" id="PF05729">
    <property type="entry name" value="NACHT"/>
    <property type="match status" value="1"/>
</dbReference>
<evidence type="ECO:0000259" key="3">
    <source>
        <dbReference type="PROSITE" id="PS50837"/>
    </source>
</evidence>
<accession>A0ABS1NTB5</accession>
<feature type="transmembrane region" description="Helical" evidence="2">
    <location>
        <begin position="1279"/>
        <end position="1303"/>
    </location>
</feature>